<dbReference type="OrthoDB" id="1156882at2759"/>
<dbReference type="Pfam" id="PF00646">
    <property type="entry name" value="F-box"/>
    <property type="match status" value="1"/>
</dbReference>
<keyword evidence="4" id="KW-1185">Reference proteome</keyword>
<accession>A0A5N5G199</accession>
<evidence type="ECO:0000259" key="2">
    <source>
        <dbReference type="Pfam" id="PF03478"/>
    </source>
</evidence>
<name>A0A5N5G199_9ROSA</name>
<evidence type="ECO:0000313" key="3">
    <source>
        <dbReference type="EMBL" id="KAB2609146.1"/>
    </source>
</evidence>
<reference evidence="3 4" key="3">
    <citation type="submission" date="2019-11" db="EMBL/GenBank/DDBJ databases">
        <title>A de novo genome assembly of a pear dwarfing rootstock.</title>
        <authorList>
            <person name="Wang F."/>
            <person name="Wang J."/>
            <person name="Li S."/>
            <person name="Zhang Y."/>
            <person name="Fang M."/>
            <person name="Ma L."/>
            <person name="Zhao Y."/>
            <person name="Jiang S."/>
        </authorList>
    </citation>
    <scope>NUCLEOTIDE SEQUENCE [LARGE SCALE GENOMIC DNA]</scope>
    <source>
        <strain evidence="3">S2</strain>
        <tissue evidence="3">Leaf</tissue>
    </source>
</reference>
<dbReference type="PANTHER" id="PTHR47123:SF15">
    <property type="entry name" value="F-BOX PROTEIN SKIP23"/>
    <property type="match status" value="1"/>
</dbReference>
<protein>
    <submittedName>
        <fullName evidence="3">F-box protein SKIP23-like</fullName>
    </submittedName>
</protein>
<dbReference type="InterPro" id="IPR036047">
    <property type="entry name" value="F-box-like_dom_sf"/>
</dbReference>
<evidence type="ECO:0000313" key="4">
    <source>
        <dbReference type="Proteomes" id="UP000327157"/>
    </source>
</evidence>
<dbReference type="InterPro" id="IPR005174">
    <property type="entry name" value="KIB1-4_b-propeller"/>
</dbReference>
<gene>
    <name evidence="3" type="ORF">D8674_012314</name>
</gene>
<dbReference type="InterPro" id="IPR051304">
    <property type="entry name" value="SCF_F-box_domain"/>
</dbReference>
<reference evidence="4" key="2">
    <citation type="submission" date="2019-10" db="EMBL/GenBank/DDBJ databases">
        <title>A de novo genome assembly of a pear dwarfing rootstock.</title>
        <authorList>
            <person name="Wang F."/>
            <person name="Wang J."/>
            <person name="Li S."/>
            <person name="Zhang Y."/>
            <person name="Fang M."/>
            <person name="Ma L."/>
            <person name="Zhao Y."/>
            <person name="Jiang S."/>
        </authorList>
    </citation>
    <scope>NUCLEOTIDE SEQUENCE [LARGE SCALE GENOMIC DNA]</scope>
</reference>
<feature type="domain" description="F-box" evidence="1">
    <location>
        <begin position="9"/>
        <end position="47"/>
    </location>
</feature>
<dbReference type="AlphaFoldDB" id="A0A5N5G199"/>
<dbReference type="Proteomes" id="UP000327157">
    <property type="component" value="Chromosome 14"/>
</dbReference>
<comment type="caution">
    <text evidence="3">The sequence shown here is derived from an EMBL/GenBank/DDBJ whole genome shotgun (WGS) entry which is preliminary data.</text>
</comment>
<proteinExistence type="predicted"/>
<feature type="domain" description="KIB1-4 beta-propeller" evidence="2">
    <location>
        <begin position="182"/>
        <end position="350"/>
    </location>
</feature>
<sequence length="425" mass="48465">MHMASGSGNIPDDLLENIRNRLNTKTDVSRFRAVCKLWRSSIPSFEKNLLQLPSEVNIADPDSGYDICGYSFTLVESVVYHLAPPNDDDPQKRGWLINVKQVGLDQKGEQHTHHMLHPLSRLFRGQPKSFPKVFNFMESRVFEVAIMYSLVEYGGEMRGDFKVAASLNLDFPAFMAIDLFGTLYYGELGADVVDCTNFLLKLDDEYRDFQDVIFFKGRFCAVCRDGRAVAVDSCLNTEMIASPLPNIACLDHEKKKKLVESLGELLLVDMYLKGNPSDYTFEIFYAQAHEKQWVKLEAQALDDRILVLGDDGCFSLSCMTHTICNGTDGMKDFPGVEGRCIYFHEPHHSKSYEFHRLRSILSDIAVYSLDSGRVSRLADFPSSNIIFCPPPTWTWPNMPELSCRRYLRFHVELEIPDFGHCSYTH</sequence>
<dbReference type="SUPFAM" id="SSF81383">
    <property type="entry name" value="F-box domain"/>
    <property type="match status" value="1"/>
</dbReference>
<dbReference type="PANTHER" id="PTHR47123">
    <property type="entry name" value="F-BOX PROTEIN SKIP23"/>
    <property type="match status" value="1"/>
</dbReference>
<evidence type="ECO:0000259" key="1">
    <source>
        <dbReference type="Pfam" id="PF00646"/>
    </source>
</evidence>
<dbReference type="InterPro" id="IPR001810">
    <property type="entry name" value="F-box_dom"/>
</dbReference>
<dbReference type="EMBL" id="SMOL01000553">
    <property type="protein sequence ID" value="KAB2609146.1"/>
    <property type="molecule type" value="Genomic_DNA"/>
</dbReference>
<dbReference type="Pfam" id="PF03478">
    <property type="entry name" value="Beta-prop_KIB1-4"/>
    <property type="match status" value="1"/>
</dbReference>
<reference evidence="3 4" key="1">
    <citation type="submission" date="2019-09" db="EMBL/GenBank/DDBJ databases">
        <authorList>
            <person name="Ou C."/>
        </authorList>
    </citation>
    <scope>NUCLEOTIDE SEQUENCE [LARGE SCALE GENOMIC DNA]</scope>
    <source>
        <strain evidence="3">S2</strain>
        <tissue evidence="3">Leaf</tissue>
    </source>
</reference>
<organism evidence="3 4">
    <name type="scientific">Pyrus ussuriensis x Pyrus communis</name>
    <dbReference type="NCBI Taxonomy" id="2448454"/>
    <lineage>
        <taxon>Eukaryota</taxon>
        <taxon>Viridiplantae</taxon>
        <taxon>Streptophyta</taxon>
        <taxon>Embryophyta</taxon>
        <taxon>Tracheophyta</taxon>
        <taxon>Spermatophyta</taxon>
        <taxon>Magnoliopsida</taxon>
        <taxon>eudicotyledons</taxon>
        <taxon>Gunneridae</taxon>
        <taxon>Pentapetalae</taxon>
        <taxon>rosids</taxon>
        <taxon>fabids</taxon>
        <taxon>Rosales</taxon>
        <taxon>Rosaceae</taxon>
        <taxon>Amygdaloideae</taxon>
        <taxon>Maleae</taxon>
        <taxon>Pyrus</taxon>
    </lineage>
</organism>